<evidence type="ECO:0000313" key="1">
    <source>
        <dbReference type="EMBL" id="KHJ99744.1"/>
    </source>
</evidence>
<dbReference type="GO" id="GO:0043139">
    <property type="term" value="F:5'-3' DNA helicase activity"/>
    <property type="evidence" value="ECO:0007669"/>
    <property type="project" value="InterPro"/>
</dbReference>
<dbReference type="PANTHER" id="PTHR12873:SF0">
    <property type="entry name" value="TWINKLE MTDNA HELICASE"/>
    <property type="match status" value="1"/>
</dbReference>
<accession>A0A0B1TR66</accession>
<dbReference type="GO" id="GO:0005739">
    <property type="term" value="C:mitochondrion"/>
    <property type="evidence" value="ECO:0007669"/>
    <property type="project" value="TreeGrafter"/>
</dbReference>
<dbReference type="GO" id="GO:0003697">
    <property type="term" value="F:single-stranded DNA binding"/>
    <property type="evidence" value="ECO:0007669"/>
    <property type="project" value="InterPro"/>
</dbReference>
<dbReference type="OrthoDB" id="275278at2759"/>
<dbReference type="PANTHER" id="PTHR12873">
    <property type="entry name" value="T7-LIKE MITOCHONDRIAL DNA HELICASE"/>
    <property type="match status" value="1"/>
</dbReference>
<dbReference type="Proteomes" id="UP000053660">
    <property type="component" value="Unassembled WGS sequence"/>
</dbReference>
<protein>
    <submittedName>
        <fullName evidence="1">Uncharacterized protein</fullName>
    </submittedName>
</protein>
<name>A0A0B1TR66_OESDE</name>
<evidence type="ECO:0000313" key="2">
    <source>
        <dbReference type="Proteomes" id="UP000053660"/>
    </source>
</evidence>
<reference evidence="1 2" key="1">
    <citation type="submission" date="2014-03" db="EMBL/GenBank/DDBJ databases">
        <title>Draft genome of the hookworm Oesophagostomum dentatum.</title>
        <authorList>
            <person name="Mitreva M."/>
        </authorList>
    </citation>
    <scope>NUCLEOTIDE SEQUENCE [LARGE SCALE GENOMIC DNA]</scope>
    <source>
        <strain evidence="1 2">OD-Hann</strain>
    </source>
</reference>
<organism evidence="1 2">
    <name type="scientific">Oesophagostomum dentatum</name>
    <name type="common">Nodular worm</name>
    <dbReference type="NCBI Taxonomy" id="61180"/>
    <lineage>
        <taxon>Eukaryota</taxon>
        <taxon>Metazoa</taxon>
        <taxon>Ecdysozoa</taxon>
        <taxon>Nematoda</taxon>
        <taxon>Chromadorea</taxon>
        <taxon>Rhabditida</taxon>
        <taxon>Rhabditina</taxon>
        <taxon>Rhabditomorpha</taxon>
        <taxon>Strongyloidea</taxon>
        <taxon>Strongylidae</taxon>
        <taxon>Oesophagostomum</taxon>
    </lineage>
</organism>
<dbReference type="GO" id="GO:0006264">
    <property type="term" value="P:mitochondrial DNA replication"/>
    <property type="evidence" value="ECO:0007669"/>
    <property type="project" value="TreeGrafter"/>
</dbReference>
<proteinExistence type="predicted"/>
<sequence length="112" mass="13004">MPEEKILKWMLVQYAGVPLYRVEYSSTIDTWLDKFERTKGPLTIMKTTEFREKSINQIAAAIRSQVINCGCQHVVIDNLQFLVNQSTMSDEQSSSLERFHMQVLLNDVFENS</sequence>
<dbReference type="AlphaFoldDB" id="A0A0B1TR66"/>
<dbReference type="EMBL" id="KN549206">
    <property type="protein sequence ID" value="KHJ99744.1"/>
    <property type="molecule type" value="Genomic_DNA"/>
</dbReference>
<gene>
    <name evidence="1" type="ORF">OESDEN_00253</name>
</gene>
<dbReference type="InterPro" id="IPR027417">
    <property type="entry name" value="P-loop_NTPase"/>
</dbReference>
<dbReference type="InterPro" id="IPR027032">
    <property type="entry name" value="Twinkle-like"/>
</dbReference>
<dbReference type="Gene3D" id="3.40.50.300">
    <property type="entry name" value="P-loop containing nucleotide triphosphate hydrolases"/>
    <property type="match status" value="1"/>
</dbReference>
<keyword evidence="2" id="KW-1185">Reference proteome</keyword>